<proteinExistence type="predicted"/>
<dbReference type="AlphaFoldDB" id="A0AAV9IJH1"/>
<dbReference type="Proteomes" id="UP001300502">
    <property type="component" value="Unassembled WGS sequence"/>
</dbReference>
<name>A0AAV9IJH1_9RHOD</name>
<comment type="caution">
    <text evidence="1">The sequence shown here is derived from an EMBL/GenBank/DDBJ whole genome shotgun (WGS) entry which is preliminary data.</text>
</comment>
<keyword evidence="2" id="KW-1185">Reference proteome</keyword>
<dbReference type="EMBL" id="JANCYU010000051">
    <property type="protein sequence ID" value="KAK4527368.1"/>
    <property type="molecule type" value="Genomic_DNA"/>
</dbReference>
<evidence type="ECO:0000313" key="2">
    <source>
        <dbReference type="Proteomes" id="UP001300502"/>
    </source>
</evidence>
<sequence length="215" mass="25135">MTELYRLVGTQLLYRLKTPKSNTLQRGLSEKYFSLARDTNSRKMVPLMTDIPDPRLLPSIRRSCASLWETTMQRLEKFYTKLEFYKDLFASPRAKLAWRKFGYFIAGFNGMFIYMSLEYGNWDFVYDLNATYADIDHIVDLIWDPSLVEYYMALRKTLDEMNSGVDWLIFATHFEKTGDTNIAYEAKAMAYLVEGGKLEEFGNLVEKSPIPQEPE</sequence>
<organism evidence="1 2">
    <name type="scientific">Galdieria yellowstonensis</name>
    <dbReference type="NCBI Taxonomy" id="3028027"/>
    <lineage>
        <taxon>Eukaryota</taxon>
        <taxon>Rhodophyta</taxon>
        <taxon>Bangiophyceae</taxon>
        <taxon>Galdieriales</taxon>
        <taxon>Galdieriaceae</taxon>
        <taxon>Galdieria</taxon>
    </lineage>
</organism>
<gene>
    <name evidence="1" type="ORF">GAYE_SCF39G5290</name>
</gene>
<protein>
    <submittedName>
        <fullName evidence="1">Uncharacterized protein</fullName>
    </submittedName>
</protein>
<accession>A0AAV9IJH1</accession>
<evidence type="ECO:0000313" key="1">
    <source>
        <dbReference type="EMBL" id="KAK4527368.1"/>
    </source>
</evidence>
<reference evidence="1 2" key="1">
    <citation type="submission" date="2022-07" db="EMBL/GenBank/DDBJ databases">
        <title>Genome-wide signatures of adaptation to extreme environments.</title>
        <authorList>
            <person name="Cho C.H."/>
            <person name="Yoon H.S."/>
        </authorList>
    </citation>
    <scope>NUCLEOTIDE SEQUENCE [LARGE SCALE GENOMIC DNA]</scope>
    <source>
        <strain evidence="1 2">108.79 E11</strain>
    </source>
</reference>